<gene>
    <name evidence="2" type="ORF">BGZ70_008114</name>
</gene>
<feature type="compositionally biased region" description="Basic and acidic residues" evidence="1">
    <location>
        <begin position="91"/>
        <end position="107"/>
    </location>
</feature>
<reference evidence="2" key="1">
    <citation type="journal article" date="2020" name="Fungal Divers.">
        <title>Resolving the Mortierellaceae phylogeny through synthesis of multi-gene phylogenetics and phylogenomics.</title>
        <authorList>
            <person name="Vandepol N."/>
            <person name="Liber J."/>
            <person name="Desiro A."/>
            <person name="Na H."/>
            <person name="Kennedy M."/>
            <person name="Barry K."/>
            <person name="Grigoriev I.V."/>
            <person name="Miller A.N."/>
            <person name="O'Donnell K."/>
            <person name="Stajich J.E."/>
            <person name="Bonito G."/>
        </authorList>
    </citation>
    <scope>NUCLEOTIDE SEQUENCE</scope>
    <source>
        <strain evidence="2">CK1249</strain>
    </source>
</reference>
<proteinExistence type="predicted"/>
<dbReference type="EMBL" id="JAAAHY010000056">
    <property type="protein sequence ID" value="KAF9967804.1"/>
    <property type="molecule type" value="Genomic_DNA"/>
</dbReference>
<name>A0A9P6JDN4_MORAP</name>
<feature type="region of interest" description="Disordered" evidence="1">
    <location>
        <begin position="300"/>
        <end position="322"/>
    </location>
</feature>
<organism evidence="2 3">
    <name type="scientific">Mortierella alpina</name>
    <name type="common">Oleaginous fungus</name>
    <name type="synonym">Mortierella renispora</name>
    <dbReference type="NCBI Taxonomy" id="64518"/>
    <lineage>
        <taxon>Eukaryota</taxon>
        <taxon>Fungi</taxon>
        <taxon>Fungi incertae sedis</taxon>
        <taxon>Mucoromycota</taxon>
        <taxon>Mortierellomycotina</taxon>
        <taxon>Mortierellomycetes</taxon>
        <taxon>Mortierellales</taxon>
        <taxon>Mortierellaceae</taxon>
        <taxon>Mortierella</taxon>
    </lineage>
</organism>
<evidence type="ECO:0000256" key="1">
    <source>
        <dbReference type="SAM" id="MobiDB-lite"/>
    </source>
</evidence>
<protein>
    <submittedName>
        <fullName evidence="2">Uncharacterized protein</fullName>
    </submittedName>
</protein>
<evidence type="ECO:0000313" key="2">
    <source>
        <dbReference type="EMBL" id="KAF9967804.1"/>
    </source>
</evidence>
<sequence length="461" mass="52273">MLADDYLMSLSPKKREKALLSNSMYQKILMVLLQPKNTQVSTAQFRFWARKMFTMSTTETHHVVCHAGKPVATKECLYDVLVYCHRKSSHGGRDKTSAEMRDLERVDPSTSNSQYVYQSDQQQAHQQHRQHPQNQLYWSAPQASLQQHHGARLYSEHMYRLQQQRAQHDLIGRSCPNLQYAQHSHQADPSVQPLAQQSASHRQYFGMNSGASSASILESYRAQRWNEAVGGQDSLITDDNEALAEDEGRWYIQQNGLSWSNEGARSAVHPDHAMDDDCTPSGLAGIAQEVRRFDRRNVSRVPGAQQHLPSQRPQQGPGFQLRPAHSLYEPLHQDQPMDQGSHDPAEGGFREMEGRVYYDRLPSQGEILHALGQSVHPSSSAQSFNSYTGHSNAPHVSALQGSRHPSHDRFRQAPSAFASSNVEDLHHHRDTRDDTREIRGQDNPSYQSKHEDNEVESSEMT</sequence>
<dbReference type="AlphaFoldDB" id="A0A9P6JDN4"/>
<dbReference type="OrthoDB" id="2499658at2759"/>
<accession>A0A9P6JDN4</accession>
<feature type="region of interest" description="Disordered" evidence="1">
    <location>
        <begin position="88"/>
        <end position="133"/>
    </location>
</feature>
<feature type="compositionally biased region" description="Low complexity" evidence="1">
    <location>
        <begin position="114"/>
        <end position="125"/>
    </location>
</feature>
<dbReference type="Proteomes" id="UP000738359">
    <property type="component" value="Unassembled WGS sequence"/>
</dbReference>
<feature type="compositionally biased region" description="Basic and acidic residues" evidence="1">
    <location>
        <begin position="423"/>
        <end position="440"/>
    </location>
</feature>
<feature type="compositionally biased region" description="Polar residues" evidence="1">
    <location>
        <begin position="375"/>
        <end position="391"/>
    </location>
</feature>
<evidence type="ECO:0000313" key="3">
    <source>
        <dbReference type="Proteomes" id="UP000738359"/>
    </source>
</evidence>
<feature type="region of interest" description="Disordered" evidence="1">
    <location>
        <begin position="374"/>
        <end position="461"/>
    </location>
</feature>
<comment type="caution">
    <text evidence="2">The sequence shown here is derived from an EMBL/GenBank/DDBJ whole genome shotgun (WGS) entry which is preliminary data.</text>
</comment>
<keyword evidence="3" id="KW-1185">Reference proteome</keyword>